<dbReference type="PANTHER" id="PTHR13847">
    <property type="entry name" value="SARCOSINE DEHYDROGENASE-RELATED"/>
    <property type="match status" value="1"/>
</dbReference>
<organism evidence="2 3">
    <name type="scientific">Knufia peltigerae</name>
    <dbReference type="NCBI Taxonomy" id="1002370"/>
    <lineage>
        <taxon>Eukaryota</taxon>
        <taxon>Fungi</taxon>
        <taxon>Dikarya</taxon>
        <taxon>Ascomycota</taxon>
        <taxon>Pezizomycotina</taxon>
        <taxon>Eurotiomycetes</taxon>
        <taxon>Chaetothyriomycetidae</taxon>
        <taxon>Chaetothyriales</taxon>
        <taxon>Trichomeriaceae</taxon>
        <taxon>Knufia</taxon>
    </lineage>
</organism>
<dbReference type="Gene3D" id="3.30.9.10">
    <property type="entry name" value="D-Amino Acid Oxidase, subunit A, domain 2"/>
    <property type="match status" value="1"/>
</dbReference>
<dbReference type="GO" id="GO:0005737">
    <property type="term" value="C:cytoplasm"/>
    <property type="evidence" value="ECO:0007669"/>
    <property type="project" value="TreeGrafter"/>
</dbReference>
<feature type="domain" description="FAD dependent oxidoreductase" evidence="1">
    <location>
        <begin position="34"/>
        <end position="417"/>
    </location>
</feature>
<dbReference type="InterPro" id="IPR006076">
    <property type="entry name" value="FAD-dep_OxRdtase"/>
</dbReference>
<sequence>MAFPHPQPMTSYWLSAAADLANHRTTESLPTEADVVIIGSGFSGSAAAYFLATQSRTGNVKCPSTVILEARQVCSGATGRNGGHMKPDTYYSAAEAYRNYGPKVADELIQFETQQMFDVKRLVDAERIDCDFEMTRAFDVFTDQQTADSVLQTHEEMKSKGFSFPDDLHVITDPKRAEQISGVRGAKAALSFTAGSVWPYKMVTHLLRRSIEEGVNLQTTTPVQQILGNKADGRWTVKTNRGNIVAKKIIMASNAYTAALFPEFKEKIVPVRGVVCRISVPEGTGKRAPHLNNTYALRFNPEHFDYLISRSDGSIVVGGADRCAVEKQDYWYGNTDDSQLIPETEKYFTRYMQRMFNGWEDSKAHITDIWSGIMGWSSDSMPFVGKLPGKPGIFITAGFTGHGMPRILGCSKALVELVQSDGETIDMNTKNGIPTPYLLTEARLEDKTNNIISYARNVTSNLKSRL</sequence>
<dbReference type="InterPro" id="IPR036188">
    <property type="entry name" value="FAD/NAD-bd_sf"/>
</dbReference>
<dbReference type="EMBL" id="JAPDRN010000109">
    <property type="protein sequence ID" value="KAJ9622183.1"/>
    <property type="molecule type" value="Genomic_DNA"/>
</dbReference>
<dbReference type="AlphaFoldDB" id="A0AA38XUU0"/>
<protein>
    <recommendedName>
        <fullName evidence="1">FAD dependent oxidoreductase domain-containing protein</fullName>
    </recommendedName>
</protein>
<accession>A0AA38XUU0</accession>
<dbReference type="PANTHER" id="PTHR13847:SF279">
    <property type="entry name" value="FAD DEPENDENT OXIDOREDUCTASE DOMAIN-CONTAINING PROTEIN-RELATED"/>
    <property type="match status" value="1"/>
</dbReference>
<evidence type="ECO:0000313" key="3">
    <source>
        <dbReference type="Proteomes" id="UP001172681"/>
    </source>
</evidence>
<dbReference type="Gene3D" id="3.50.50.60">
    <property type="entry name" value="FAD/NAD(P)-binding domain"/>
    <property type="match status" value="1"/>
</dbReference>
<name>A0AA38XUU0_9EURO</name>
<dbReference type="Proteomes" id="UP001172681">
    <property type="component" value="Unassembled WGS sequence"/>
</dbReference>
<evidence type="ECO:0000313" key="2">
    <source>
        <dbReference type="EMBL" id="KAJ9622183.1"/>
    </source>
</evidence>
<comment type="caution">
    <text evidence="2">The sequence shown here is derived from an EMBL/GenBank/DDBJ whole genome shotgun (WGS) entry which is preliminary data.</text>
</comment>
<dbReference type="Pfam" id="PF01266">
    <property type="entry name" value="DAO"/>
    <property type="match status" value="1"/>
</dbReference>
<dbReference type="SUPFAM" id="SSF51905">
    <property type="entry name" value="FAD/NAD(P)-binding domain"/>
    <property type="match status" value="1"/>
</dbReference>
<reference evidence="2" key="1">
    <citation type="submission" date="2022-10" db="EMBL/GenBank/DDBJ databases">
        <title>Culturing micro-colonial fungi from biological soil crusts in the Mojave desert and describing Neophaeococcomyces mojavensis, and introducing the new genera and species Taxawa tesnikishii.</title>
        <authorList>
            <person name="Kurbessoian T."/>
            <person name="Stajich J.E."/>
        </authorList>
    </citation>
    <scope>NUCLEOTIDE SEQUENCE</scope>
    <source>
        <strain evidence="2">TK_35</strain>
    </source>
</reference>
<gene>
    <name evidence="2" type="ORF">H2204_011615</name>
</gene>
<proteinExistence type="predicted"/>
<evidence type="ECO:0000259" key="1">
    <source>
        <dbReference type="Pfam" id="PF01266"/>
    </source>
</evidence>
<keyword evidence="3" id="KW-1185">Reference proteome</keyword>